<name>A0AAW3GIW2_STRSZ</name>
<evidence type="ECO:0000259" key="1">
    <source>
        <dbReference type="Pfam" id="PF01610"/>
    </source>
</evidence>
<feature type="domain" description="Transposase IS204/IS1001/IS1096/IS1165 DDE" evidence="1">
    <location>
        <begin position="167"/>
        <end position="412"/>
    </location>
</feature>
<comment type="caution">
    <text evidence="3">The sequence shown here is derived from an EMBL/GenBank/DDBJ whole genome shotgun (WGS) entry which is preliminary data.</text>
</comment>
<dbReference type="InterPro" id="IPR002560">
    <property type="entry name" value="Transposase_DDE"/>
</dbReference>
<dbReference type="EMBL" id="JAUE01000109">
    <property type="protein sequence ID" value="KIS14695.1"/>
    <property type="molecule type" value="Genomic_DNA"/>
</dbReference>
<proteinExistence type="predicted"/>
<dbReference type="Pfam" id="PF14690">
    <property type="entry name" value="Zn_ribbon_ISL3"/>
    <property type="match status" value="1"/>
</dbReference>
<dbReference type="InterPro" id="IPR036388">
    <property type="entry name" value="WH-like_DNA-bd_sf"/>
</dbReference>
<dbReference type="InterPro" id="IPR047951">
    <property type="entry name" value="Transpos_ISL3"/>
</dbReference>
<dbReference type="NCBIfam" id="NF033550">
    <property type="entry name" value="transpos_ISL3"/>
    <property type="match status" value="1"/>
</dbReference>
<dbReference type="PANTHER" id="PTHR33498:SF1">
    <property type="entry name" value="TRANSPOSASE FOR INSERTION SEQUENCE ELEMENT IS1557"/>
    <property type="match status" value="1"/>
</dbReference>
<dbReference type="Gene3D" id="1.10.10.10">
    <property type="entry name" value="Winged helix-like DNA-binding domain superfamily/Winged helix DNA-binding domain"/>
    <property type="match status" value="1"/>
</dbReference>
<evidence type="ECO:0000313" key="3">
    <source>
        <dbReference type="EMBL" id="KIS14695.1"/>
    </source>
</evidence>
<organism evidence="3 4">
    <name type="scientific">Streptococcus equi subsp. zooepidemicus Sz4is</name>
    <dbReference type="NCBI Taxonomy" id="1381082"/>
    <lineage>
        <taxon>Bacteria</taxon>
        <taxon>Bacillati</taxon>
        <taxon>Bacillota</taxon>
        <taxon>Bacilli</taxon>
        <taxon>Lactobacillales</taxon>
        <taxon>Streptococcaceae</taxon>
        <taxon>Streptococcus</taxon>
    </lineage>
</organism>
<dbReference type="AlphaFoldDB" id="A0AAW3GIW2"/>
<dbReference type="InterPro" id="IPR029261">
    <property type="entry name" value="Transposase_Znf"/>
</dbReference>
<reference evidence="3 4" key="1">
    <citation type="submission" date="2013-11" db="EMBL/GenBank/DDBJ databases">
        <authorList>
            <person name="da Piedade I."/>
            <person name="Tang M.H.E."/>
            <person name="Bojesen A.M."/>
        </authorList>
    </citation>
    <scope>NUCLEOTIDE SEQUENCE [LARGE SCALE GENOMIC DNA]</scope>
    <source>
        <strain evidence="3 4">Sz4is</strain>
    </source>
</reference>
<gene>
    <name evidence="3" type="ORF">AT55_02096</name>
</gene>
<accession>A0AAW3GIW2</accession>
<dbReference type="Pfam" id="PF01610">
    <property type="entry name" value="DDE_Tnp_ISL3"/>
    <property type="match status" value="1"/>
</dbReference>
<evidence type="ECO:0000259" key="2">
    <source>
        <dbReference type="Pfam" id="PF14690"/>
    </source>
</evidence>
<sequence>MKSAKQLIRKTHMELFKNTTDLVGLKDKNIKILFALRYQTYIEIRARLDYQAPPCPHCQGKMIKYDFQRYSKIPLLDIQGMPTLLKLKKRRFQCKSCRRVSVAETPLVEKNCQISKEVWAKIVQLHTEKLTNTAIAQRLHISVSAVQRKLEQFTFTEDFSNLPEVLSWDEFSRNKGKLAFIAQDFETRQIVTILENNRQTTIKNHFYKYPRKVREQVKFVTVDMSGSYIPIIKQLFPCAQIVLDRFHIIQHLSRAMITTRIAIMKSFDKQSLPYRAMKNHWRIFQKDSRKLSDKAFFSRTFRQTLTPREIVDKTLAFSDEIRYYYDLYQLLLFHFQEKRTTEFFGLIDDNISSVNAAFKTVFRTFTKYKLHITNALSYPYSNAKLEATNKLIKDIKRQAFGFRNFKNLKTKILIALNITKERTKLTLSRC</sequence>
<protein>
    <submittedName>
        <fullName evidence="3">TransposaseD</fullName>
    </submittedName>
</protein>
<dbReference type="PANTHER" id="PTHR33498">
    <property type="entry name" value="TRANSPOSASE FOR INSERTION SEQUENCE ELEMENT IS1557"/>
    <property type="match status" value="1"/>
</dbReference>
<evidence type="ECO:0000313" key="4">
    <source>
        <dbReference type="Proteomes" id="UP000032278"/>
    </source>
</evidence>
<dbReference type="Proteomes" id="UP000032278">
    <property type="component" value="Unassembled WGS sequence"/>
</dbReference>
<feature type="domain" description="Transposase IS204/IS1001/IS1096/IS1165 zinc-finger" evidence="2">
    <location>
        <begin position="52"/>
        <end position="97"/>
    </location>
</feature>